<evidence type="ECO:0000313" key="2">
    <source>
        <dbReference type="EMBL" id="ELQ76402.1"/>
    </source>
</evidence>
<proteinExistence type="predicted"/>
<protein>
    <submittedName>
        <fullName evidence="2">Uncharacterized protein</fullName>
    </submittedName>
</protein>
<evidence type="ECO:0000313" key="3">
    <source>
        <dbReference type="Proteomes" id="UP000011185"/>
    </source>
</evidence>
<dbReference type="AlphaFoldDB" id="L7K029"/>
<dbReference type="EMBL" id="JH993850">
    <property type="protein sequence ID" value="ELQ76402.1"/>
    <property type="molecule type" value="Genomic_DNA"/>
</dbReference>
<dbReference type="HOGENOM" id="CLU_2225033_0_0_1"/>
<name>L7K029_TRAHO</name>
<dbReference type="Proteomes" id="UP000011185">
    <property type="component" value="Unassembled WGS sequence"/>
</dbReference>
<keyword evidence="1" id="KW-0472">Membrane</keyword>
<dbReference type="InParanoid" id="L7K029"/>
<reference evidence="2 3" key="1">
    <citation type="journal article" date="2012" name="PLoS Pathog.">
        <title>The genome of the obligate intracellular parasite Trachipleistophora hominis: new insights into microsporidian genome dynamics and reductive evolution.</title>
        <authorList>
            <person name="Heinz E."/>
            <person name="Williams T.A."/>
            <person name="Nakjang S."/>
            <person name="Noel C.J."/>
            <person name="Swan D.C."/>
            <person name="Goldberg A.V."/>
            <person name="Harris S.R."/>
            <person name="Weinmaier T."/>
            <person name="Markert S."/>
            <person name="Becher D."/>
            <person name="Bernhardt J."/>
            <person name="Dagan T."/>
            <person name="Hacker C."/>
            <person name="Lucocq J.M."/>
            <person name="Schweder T."/>
            <person name="Rattei T."/>
            <person name="Hall N."/>
            <person name="Hirt R.P."/>
            <person name="Embley T.M."/>
        </authorList>
    </citation>
    <scope>NUCLEOTIDE SEQUENCE [LARGE SCALE GENOMIC DNA]</scope>
</reference>
<sequence length="106" mass="12385">MVFDKSVSSEYLSKIISALSMFSSSFLHASLTMVFSKHLFEAVSHKETVTIPDIRDKKPLRYFKPMNYIYFLRYACLAIFVFLLLVIIFYLPVLSPKTRLRQYGSK</sequence>
<keyword evidence="1" id="KW-0812">Transmembrane</keyword>
<feature type="transmembrane region" description="Helical" evidence="1">
    <location>
        <begin position="68"/>
        <end position="91"/>
    </location>
</feature>
<feature type="transmembrane region" description="Helical" evidence="1">
    <location>
        <begin position="12"/>
        <end position="35"/>
    </location>
</feature>
<keyword evidence="1" id="KW-1133">Transmembrane helix</keyword>
<dbReference type="VEuPathDB" id="MicrosporidiaDB:THOM_0615"/>
<gene>
    <name evidence="2" type="ORF">THOM_0615</name>
</gene>
<accession>L7K029</accession>
<keyword evidence="3" id="KW-1185">Reference proteome</keyword>
<organism evidence="2 3">
    <name type="scientific">Trachipleistophora hominis</name>
    <name type="common">Microsporidian parasite</name>
    <dbReference type="NCBI Taxonomy" id="72359"/>
    <lineage>
        <taxon>Eukaryota</taxon>
        <taxon>Fungi</taxon>
        <taxon>Fungi incertae sedis</taxon>
        <taxon>Microsporidia</taxon>
        <taxon>Pleistophoridae</taxon>
        <taxon>Trachipleistophora</taxon>
    </lineage>
</organism>
<evidence type="ECO:0000256" key="1">
    <source>
        <dbReference type="SAM" id="Phobius"/>
    </source>
</evidence>